<reference evidence="12" key="1">
    <citation type="submission" date="2016-02" db="EMBL/GenBank/DDBJ databases">
        <authorList>
            <person name="Mitreva M."/>
            <person name="Pepin K.H."/>
            <person name="Mihindukulasuriya K.A."/>
            <person name="Fulton R."/>
            <person name="Fronick C."/>
            <person name="O'Laughlin M."/>
            <person name="Miner T."/>
            <person name="Herter B."/>
            <person name="Rosa B.A."/>
            <person name="Cordes M."/>
            <person name="Tomlinson C."/>
            <person name="Wollam A."/>
            <person name="Palsikar V.B."/>
            <person name="Mardis E.R."/>
            <person name="Wilson R.K."/>
        </authorList>
    </citation>
    <scope>NUCLEOTIDE SEQUENCE [LARGE SCALE GENOMIC DNA]</scope>
    <source>
        <strain evidence="12">DSM 22607</strain>
    </source>
</reference>
<dbReference type="AlphaFoldDB" id="A0A136Q0E2"/>
<evidence type="ECO:0000259" key="10">
    <source>
        <dbReference type="SMART" id="SM00865"/>
    </source>
</evidence>
<dbReference type="Proteomes" id="UP000070366">
    <property type="component" value="Unassembled WGS sequence"/>
</dbReference>
<comment type="function">
    <text evidence="5 7">Essential cell division protein that forms a contractile ring structure (Z ring) at the future cell division site. The regulation of the ring assembly controls the timing and the location of cell division. One of the functions of the FtsZ ring is to recruit other cell division proteins to the septum to produce a new cell wall between the dividing cells. Binds GTP and shows GTPase activity.</text>
</comment>
<feature type="compositionally biased region" description="Basic and acidic residues" evidence="8">
    <location>
        <begin position="367"/>
        <end position="377"/>
    </location>
</feature>
<dbReference type="GO" id="GO:0005737">
    <property type="term" value="C:cytoplasm"/>
    <property type="evidence" value="ECO:0007669"/>
    <property type="project" value="UniProtKB-SubCell"/>
</dbReference>
<sequence>MSLEFDNNSENFAKIRVFGVGGAGNNAVNRMIEFGVKGAELIAVNTDKQALFLSKADQKIQIGEKLTKGLGSGADPGTGRKAAEESRDELEQAVKGADLVFVSCGLGGGTGTGAAPVIAEIAKEDGCLTIGFVTKPFWFEGHPRAKAAEVGFEDLKSVVDTIVTIPNDKLLNTVGKDTPLVDAFRVADDVLRQGIQGIIDLIGKPALINLDFADVKKVMTLRGIAHMGIGIGYGENKTVEAAKQAINSPLLDTTIEGARGIIFNVTGDPSLGMYEIQEAAKIIQEGADPEADVFFGVCIDPSLDDEVRITVIATGFDAPETAGMPKVQKQKVEEKIEFTDEVSLNLEPPIPHREKATLNTNTSPMPELKESGVKDPEPLDAFGDEDLEIPSFLKKKPRRNRTDY</sequence>
<dbReference type="InterPro" id="IPR018316">
    <property type="entry name" value="Tubulin/FtsZ_2-layer-sand-dom"/>
</dbReference>
<dbReference type="InterPro" id="IPR036525">
    <property type="entry name" value="Tubulin/FtsZ_GTPase_sf"/>
</dbReference>
<dbReference type="Pfam" id="PF00091">
    <property type="entry name" value="Tubulin"/>
    <property type="match status" value="1"/>
</dbReference>
<name>A0A136Q0E2_9FIRM</name>
<evidence type="ECO:0000256" key="3">
    <source>
        <dbReference type="ARBA" id="ARBA00023134"/>
    </source>
</evidence>
<dbReference type="RefSeq" id="WP_066521304.1">
    <property type="nucleotide sequence ID" value="NZ_CABMOF010000005.1"/>
</dbReference>
<keyword evidence="5" id="KW-0963">Cytoplasm</keyword>
<feature type="domain" description="Tubulin/FtsZ 2-layer sandwich" evidence="10">
    <location>
        <begin position="208"/>
        <end position="325"/>
    </location>
</feature>
<evidence type="ECO:0000259" key="9">
    <source>
        <dbReference type="SMART" id="SM00864"/>
    </source>
</evidence>
<dbReference type="PANTHER" id="PTHR30314">
    <property type="entry name" value="CELL DIVISION PROTEIN FTSZ-RELATED"/>
    <property type="match status" value="1"/>
</dbReference>
<dbReference type="GO" id="GO:0051258">
    <property type="term" value="P:protein polymerization"/>
    <property type="evidence" value="ECO:0007669"/>
    <property type="project" value="UniProtKB-UniRule"/>
</dbReference>
<dbReference type="SUPFAM" id="SSF52490">
    <property type="entry name" value="Tubulin nucleotide-binding domain-like"/>
    <property type="match status" value="1"/>
</dbReference>
<evidence type="ECO:0000256" key="4">
    <source>
        <dbReference type="ARBA" id="ARBA00023210"/>
    </source>
</evidence>
<dbReference type="InterPro" id="IPR024757">
    <property type="entry name" value="FtsZ_C"/>
</dbReference>
<dbReference type="GO" id="GO:0005525">
    <property type="term" value="F:GTP binding"/>
    <property type="evidence" value="ECO:0007669"/>
    <property type="project" value="UniProtKB-UniRule"/>
</dbReference>
<comment type="caution">
    <text evidence="11">The sequence shown here is derived from an EMBL/GenBank/DDBJ whole genome shotgun (WGS) entry which is preliminary data.</text>
</comment>
<gene>
    <name evidence="5" type="primary">ftsZ</name>
    <name evidence="11" type="ORF">HMPREF3293_02806</name>
</gene>
<dbReference type="GO" id="GO:0000917">
    <property type="term" value="P:division septum assembly"/>
    <property type="evidence" value="ECO:0007669"/>
    <property type="project" value="UniProtKB-KW"/>
</dbReference>
<evidence type="ECO:0000256" key="1">
    <source>
        <dbReference type="ARBA" id="ARBA00009690"/>
    </source>
</evidence>
<dbReference type="KEGG" id="cmiu:B1H56_02925"/>
<dbReference type="CDD" id="cd02201">
    <property type="entry name" value="FtsZ_type1"/>
    <property type="match status" value="1"/>
</dbReference>
<dbReference type="HAMAP" id="MF_00909">
    <property type="entry name" value="FtsZ"/>
    <property type="match status" value="1"/>
</dbReference>
<evidence type="ECO:0000256" key="7">
    <source>
        <dbReference type="RuleBase" id="RU000631"/>
    </source>
</evidence>
<dbReference type="Gene3D" id="3.40.50.1440">
    <property type="entry name" value="Tubulin/FtsZ, GTPase domain"/>
    <property type="match status" value="1"/>
</dbReference>
<feature type="binding site" evidence="5">
    <location>
        <begin position="109"/>
        <end position="111"/>
    </location>
    <ligand>
        <name>GTP</name>
        <dbReference type="ChEBI" id="CHEBI:37565"/>
    </ligand>
</feature>
<feature type="binding site" evidence="5">
    <location>
        <position position="188"/>
    </location>
    <ligand>
        <name>GTP</name>
        <dbReference type="ChEBI" id="CHEBI:37565"/>
    </ligand>
</feature>
<feature type="binding site" evidence="5">
    <location>
        <begin position="22"/>
        <end position="26"/>
    </location>
    <ligand>
        <name>GTP</name>
        <dbReference type="ChEBI" id="CHEBI:37565"/>
    </ligand>
</feature>
<dbReference type="InterPro" id="IPR020805">
    <property type="entry name" value="Cell_div_FtsZ_CS"/>
</dbReference>
<dbReference type="InterPro" id="IPR045061">
    <property type="entry name" value="FtsZ/CetZ"/>
</dbReference>
<dbReference type="PROSITE" id="PS01135">
    <property type="entry name" value="FTSZ_2"/>
    <property type="match status" value="1"/>
</dbReference>
<dbReference type="PANTHER" id="PTHR30314:SF3">
    <property type="entry name" value="MITOCHONDRIAL DIVISION PROTEIN FSZA"/>
    <property type="match status" value="1"/>
</dbReference>
<dbReference type="GO" id="GO:0043093">
    <property type="term" value="P:FtsZ-dependent cytokinesis"/>
    <property type="evidence" value="ECO:0007669"/>
    <property type="project" value="UniProtKB-UniRule"/>
</dbReference>
<feature type="region of interest" description="Disordered" evidence="8">
    <location>
        <begin position="346"/>
        <end position="404"/>
    </location>
</feature>
<dbReference type="InterPro" id="IPR003008">
    <property type="entry name" value="Tubulin_FtsZ_GTPase"/>
</dbReference>
<protein>
    <recommendedName>
        <fullName evidence="5 6">Cell division protein FtsZ</fullName>
    </recommendedName>
</protein>
<feature type="domain" description="Tubulin/FtsZ GTPase" evidence="9">
    <location>
        <begin position="14"/>
        <end position="206"/>
    </location>
</feature>
<keyword evidence="4 5" id="KW-0717">Septation</keyword>
<dbReference type="PRINTS" id="PR00423">
    <property type="entry name" value="CELLDVISFTSZ"/>
</dbReference>
<comment type="subcellular location">
    <subcellularLocation>
        <location evidence="5">Cytoplasm</location>
    </subcellularLocation>
    <text evidence="5">Assembles at midcell at the inner surface of the cytoplasmic membrane.</text>
</comment>
<dbReference type="FunFam" id="3.40.50.1440:FF:000001">
    <property type="entry name" value="Cell division protein FtsZ"/>
    <property type="match status" value="1"/>
</dbReference>
<feature type="binding site" evidence="5">
    <location>
        <position position="144"/>
    </location>
    <ligand>
        <name>GTP</name>
        <dbReference type="ChEBI" id="CHEBI:37565"/>
    </ligand>
</feature>
<dbReference type="PATRIC" id="fig|626937.4.peg.2765"/>
<evidence type="ECO:0000256" key="2">
    <source>
        <dbReference type="ARBA" id="ARBA00022741"/>
    </source>
</evidence>
<evidence type="ECO:0000313" key="11">
    <source>
        <dbReference type="EMBL" id="KXK64162.1"/>
    </source>
</evidence>
<comment type="similarity">
    <text evidence="1 5 7">Belongs to the FtsZ family.</text>
</comment>
<dbReference type="STRING" id="626937.HMPREF3293_02806"/>
<keyword evidence="12" id="KW-1185">Reference proteome</keyword>
<dbReference type="GO" id="GO:0003924">
    <property type="term" value="F:GTPase activity"/>
    <property type="evidence" value="ECO:0007669"/>
    <property type="project" value="UniProtKB-UniRule"/>
</dbReference>
<comment type="subunit">
    <text evidence="5">Homodimer. Polymerizes to form a dynamic ring structure in a strictly GTP-dependent manner. Interacts directly with several other division proteins.</text>
</comment>
<keyword evidence="5 7" id="KW-0132">Cell division</keyword>
<accession>A0A136Q0E2</accession>
<evidence type="ECO:0000313" key="12">
    <source>
        <dbReference type="Proteomes" id="UP000070366"/>
    </source>
</evidence>
<dbReference type="GO" id="GO:0032153">
    <property type="term" value="C:cell division site"/>
    <property type="evidence" value="ECO:0007669"/>
    <property type="project" value="UniProtKB-UniRule"/>
</dbReference>
<proteinExistence type="inferred from homology"/>
<dbReference type="OrthoDB" id="9813375at2"/>
<feature type="binding site" evidence="5">
    <location>
        <position position="140"/>
    </location>
    <ligand>
        <name>GTP</name>
        <dbReference type="ChEBI" id="CHEBI:37565"/>
    </ligand>
</feature>
<dbReference type="EMBL" id="LSZW01000065">
    <property type="protein sequence ID" value="KXK64162.1"/>
    <property type="molecule type" value="Genomic_DNA"/>
</dbReference>
<keyword evidence="3 5" id="KW-0342">GTP-binding</keyword>
<dbReference type="SMART" id="SM00865">
    <property type="entry name" value="Tubulin_C"/>
    <property type="match status" value="1"/>
</dbReference>
<dbReference type="Pfam" id="PF12327">
    <property type="entry name" value="FtsZ_C"/>
    <property type="match status" value="1"/>
</dbReference>
<dbReference type="SMART" id="SM00864">
    <property type="entry name" value="Tubulin"/>
    <property type="match status" value="1"/>
</dbReference>
<evidence type="ECO:0000256" key="5">
    <source>
        <dbReference type="HAMAP-Rule" id="MF_00909"/>
    </source>
</evidence>
<keyword evidence="2 5" id="KW-0547">Nucleotide-binding</keyword>
<dbReference type="NCBIfam" id="TIGR00065">
    <property type="entry name" value="ftsZ"/>
    <property type="match status" value="1"/>
</dbReference>
<dbReference type="InterPro" id="IPR008280">
    <property type="entry name" value="Tub_FtsZ_C"/>
</dbReference>
<feature type="compositionally biased region" description="Basic residues" evidence="8">
    <location>
        <begin position="393"/>
        <end position="404"/>
    </location>
</feature>
<organism evidence="11 12">
    <name type="scientific">Christensenella minuta</name>
    <dbReference type="NCBI Taxonomy" id="626937"/>
    <lineage>
        <taxon>Bacteria</taxon>
        <taxon>Bacillati</taxon>
        <taxon>Bacillota</taxon>
        <taxon>Clostridia</taxon>
        <taxon>Christensenellales</taxon>
        <taxon>Christensenellaceae</taxon>
        <taxon>Christensenella</taxon>
    </lineage>
</organism>
<dbReference type="InterPro" id="IPR000158">
    <property type="entry name" value="Cell_div_FtsZ"/>
</dbReference>
<evidence type="ECO:0000256" key="6">
    <source>
        <dbReference type="NCBIfam" id="TIGR00065"/>
    </source>
</evidence>
<dbReference type="SUPFAM" id="SSF55307">
    <property type="entry name" value="Tubulin C-terminal domain-like"/>
    <property type="match status" value="1"/>
</dbReference>
<evidence type="ECO:0000256" key="8">
    <source>
        <dbReference type="SAM" id="MobiDB-lite"/>
    </source>
</evidence>
<dbReference type="PROSITE" id="PS01134">
    <property type="entry name" value="FTSZ_1"/>
    <property type="match status" value="1"/>
</dbReference>
<dbReference type="InterPro" id="IPR037103">
    <property type="entry name" value="Tubulin/FtsZ-like_C"/>
</dbReference>
<dbReference type="Gene3D" id="3.30.1330.20">
    <property type="entry name" value="Tubulin/FtsZ, C-terminal domain"/>
    <property type="match status" value="1"/>
</dbReference>
<keyword evidence="5 7" id="KW-0131">Cell cycle</keyword>